<reference evidence="1 2" key="1">
    <citation type="submission" date="2019-05" db="EMBL/GenBank/DDBJ databases">
        <title>Another draft genome of Portunus trituberculatus and its Hox gene families provides insights of decapod evolution.</title>
        <authorList>
            <person name="Jeong J.-H."/>
            <person name="Song I."/>
            <person name="Kim S."/>
            <person name="Choi T."/>
            <person name="Kim D."/>
            <person name="Ryu S."/>
            <person name="Kim W."/>
        </authorList>
    </citation>
    <scope>NUCLEOTIDE SEQUENCE [LARGE SCALE GENOMIC DNA]</scope>
    <source>
        <tissue evidence="1">Muscle</tissue>
    </source>
</reference>
<name>A0A5B7CT92_PORTR</name>
<proteinExistence type="predicted"/>
<dbReference type="Proteomes" id="UP000324222">
    <property type="component" value="Unassembled WGS sequence"/>
</dbReference>
<organism evidence="1 2">
    <name type="scientific">Portunus trituberculatus</name>
    <name type="common">Swimming crab</name>
    <name type="synonym">Neptunus trituberculatus</name>
    <dbReference type="NCBI Taxonomy" id="210409"/>
    <lineage>
        <taxon>Eukaryota</taxon>
        <taxon>Metazoa</taxon>
        <taxon>Ecdysozoa</taxon>
        <taxon>Arthropoda</taxon>
        <taxon>Crustacea</taxon>
        <taxon>Multicrustacea</taxon>
        <taxon>Malacostraca</taxon>
        <taxon>Eumalacostraca</taxon>
        <taxon>Eucarida</taxon>
        <taxon>Decapoda</taxon>
        <taxon>Pleocyemata</taxon>
        <taxon>Brachyura</taxon>
        <taxon>Eubrachyura</taxon>
        <taxon>Portunoidea</taxon>
        <taxon>Portunidae</taxon>
        <taxon>Portuninae</taxon>
        <taxon>Portunus</taxon>
    </lineage>
</organism>
<evidence type="ECO:0000313" key="1">
    <source>
        <dbReference type="EMBL" id="MPC12368.1"/>
    </source>
</evidence>
<protein>
    <submittedName>
        <fullName evidence="1">Uncharacterized protein</fullName>
    </submittedName>
</protein>
<dbReference type="EMBL" id="VSRR010000213">
    <property type="protein sequence ID" value="MPC12368.1"/>
    <property type="molecule type" value="Genomic_DNA"/>
</dbReference>
<keyword evidence="2" id="KW-1185">Reference proteome</keyword>
<comment type="caution">
    <text evidence="1">The sequence shown here is derived from an EMBL/GenBank/DDBJ whole genome shotgun (WGS) entry which is preliminary data.</text>
</comment>
<evidence type="ECO:0000313" key="2">
    <source>
        <dbReference type="Proteomes" id="UP000324222"/>
    </source>
</evidence>
<accession>A0A5B7CT92</accession>
<dbReference type="AlphaFoldDB" id="A0A5B7CT92"/>
<sequence>MAHKFQYSDSAPVVLTVFSPCRAFRVTQQQHHNQAGQWPYADSRWRLGSQLLLQYLVVSGSCRLHDTCAGSPSMVLLAVLCCIACHLDQAVTADGGKPFIDKWNKLSSDVFDAVCVNQIKERYDRSGQGDRTQRA</sequence>
<gene>
    <name evidence="1" type="ORF">E2C01_005056</name>
</gene>